<name>A0A835CUC5_APHGI</name>
<keyword evidence="2" id="KW-1185">Reference proteome</keyword>
<proteinExistence type="predicted"/>
<dbReference type="Proteomes" id="UP000639338">
    <property type="component" value="Unassembled WGS sequence"/>
</dbReference>
<evidence type="ECO:0000313" key="2">
    <source>
        <dbReference type="Proteomes" id="UP000639338"/>
    </source>
</evidence>
<dbReference type="PANTHER" id="PTHR31025">
    <property type="entry name" value="SI:CH211-196P9.1-RELATED"/>
    <property type="match status" value="1"/>
</dbReference>
<dbReference type="EMBL" id="JACMRX010000002">
    <property type="protein sequence ID" value="KAF7995989.1"/>
    <property type="molecule type" value="Genomic_DNA"/>
</dbReference>
<organism evidence="1 2">
    <name type="scientific">Aphidius gifuensis</name>
    <name type="common">Parasitoid wasp</name>
    <dbReference type="NCBI Taxonomy" id="684658"/>
    <lineage>
        <taxon>Eukaryota</taxon>
        <taxon>Metazoa</taxon>
        <taxon>Ecdysozoa</taxon>
        <taxon>Arthropoda</taxon>
        <taxon>Hexapoda</taxon>
        <taxon>Insecta</taxon>
        <taxon>Pterygota</taxon>
        <taxon>Neoptera</taxon>
        <taxon>Endopterygota</taxon>
        <taxon>Hymenoptera</taxon>
        <taxon>Apocrita</taxon>
        <taxon>Ichneumonoidea</taxon>
        <taxon>Braconidae</taxon>
        <taxon>Aphidiinae</taxon>
        <taxon>Aphidius</taxon>
    </lineage>
</organism>
<dbReference type="PANTHER" id="PTHR31025:SF9">
    <property type="entry name" value="SI:DKEY-286J15.1"/>
    <property type="match status" value="1"/>
</dbReference>
<reference evidence="1 2" key="1">
    <citation type="submission" date="2020-08" db="EMBL/GenBank/DDBJ databases">
        <title>Aphidius gifuensis genome sequencing and assembly.</title>
        <authorList>
            <person name="Du Z."/>
        </authorList>
    </citation>
    <scope>NUCLEOTIDE SEQUENCE [LARGE SCALE GENOMIC DNA]</scope>
    <source>
        <strain evidence="1">YNYX2018</strain>
        <tissue evidence="1">Adults</tissue>
    </source>
</reference>
<dbReference type="AlphaFoldDB" id="A0A835CUC5"/>
<sequence length="369" mass="42488">MKENLVTRRGWFLKAIESIAQTFPTEKDSLGIWYTPYETNRDGYTTNATGILWDCYNNKKSKLRKNGLLALSKRTQKTCTLSNTFVISDKVKKDLEELKTVAGPEEYISELWNGTFDARKNLLNEKKITVSEYFQQFHCLKSQVAINLINADFNRLFPDKGELFKKNWPITRNCLIEQLFLFKRINVEDKKWIQLLQSTPADEKFDPLIFWMLPYLVPTTAGTKRSAPSDSEGNRTKTGSAFLEKRKGFIVNEKSSLEIHRALTSTKQALKDIGFDQQPIPVFLGHLNNVQSFYVIFNDNVYNVNSVIEAYDLAVKIAFVFDCNYPPRAIGLWTFIQQCYFKIKTPQKKAVRANAVLVSLVNKVLENTN</sequence>
<protein>
    <submittedName>
        <fullName evidence="1">Uncharacterized protein</fullName>
    </submittedName>
</protein>
<comment type="caution">
    <text evidence="1">The sequence shown here is derived from an EMBL/GenBank/DDBJ whole genome shotgun (WGS) entry which is preliminary data.</text>
</comment>
<evidence type="ECO:0000313" key="1">
    <source>
        <dbReference type="EMBL" id="KAF7995989.1"/>
    </source>
</evidence>
<dbReference type="OrthoDB" id="7698488at2759"/>
<gene>
    <name evidence="1" type="ORF">HCN44_008744</name>
</gene>
<accession>A0A835CUC5</accession>